<dbReference type="EMBL" id="JBJXBP010000002">
    <property type="protein sequence ID" value="KAL3845367.1"/>
    <property type="molecule type" value="Genomic_DNA"/>
</dbReference>
<dbReference type="InterPro" id="IPR001251">
    <property type="entry name" value="CRAL-TRIO_dom"/>
</dbReference>
<dbReference type="Gene3D" id="3.40.525.10">
    <property type="entry name" value="CRAL-TRIO lipid binding domain"/>
    <property type="match status" value="1"/>
</dbReference>
<protein>
    <recommendedName>
        <fullName evidence="1">CRAL-TRIO domain-containing protein</fullName>
    </recommendedName>
</protein>
<sequence length="235" mass="27397">MNNSVLSPSEQEELIKKLEIFKIQGRDKRGNPVLQIIGKHFPGKVVNVEGVKKYLEDEIFPCLGEHRFSVVYVHTGVKRGDNFPGISTLKSIYEAIPLKVKENLEAIKLSFNNSRSWISYSPFLGRKLQKRGQEKWYILLNIEFSEFKTSILLFISNNDITMLYWKLRYVNRLEFLWDNVRRKGMEIPEFVYDFDEEMEYRPIMDYGLESDHPGLVHGAPSIDSSVSTYSMRCIA</sequence>
<keyword evidence="3" id="KW-1185">Reference proteome</keyword>
<evidence type="ECO:0000313" key="2">
    <source>
        <dbReference type="EMBL" id="KAL3845367.1"/>
    </source>
</evidence>
<evidence type="ECO:0000259" key="1">
    <source>
        <dbReference type="Pfam" id="PF13716"/>
    </source>
</evidence>
<gene>
    <name evidence="2" type="ORF">ACJIZ3_002770</name>
</gene>
<dbReference type="InterPro" id="IPR036865">
    <property type="entry name" value="CRAL-TRIO_dom_sf"/>
</dbReference>
<proteinExistence type="predicted"/>
<dbReference type="PANTHER" id="PTHR48411">
    <property type="entry name" value="OS01G0948300 PROTEIN"/>
    <property type="match status" value="1"/>
</dbReference>
<dbReference type="PANTHER" id="PTHR48411:SF1">
    <property type="entry name" value="OS01G0948300 PROTEIN"/>
    <property type="match status" value="1"/>
</dbReference>
<dbReference type="Proteomes" id="UP001634393">
    <property type="component" value="Unassembled WGS sequence"/>
</dbReference>
<dbReference type="AlphaFoldDB" id="A0ABD3U8H4"/>
<comment type="caution">
    <text evidence="2">The sequence shown here is derived from an EMBL/GenBank/DDBJ whole genome shotgun (WGS) entry which is preliminary data.</text>
</comment>
<dbReference type="Pfam" id="PF13716">
    <property type="entry name" value="CRAL_TRIO_2"/>
    <property type="match status" value="1"/>
</dbReference>
<feature type="domain" description="CRAL-TRIO" evidence="1">
    <location>
        <begin position="30"/>
        <end position="197"/>
    </location>
</feature>
<reference evidence="2 3" key="1">
    <citation type="submission" date="2024-12" db="EMBL/GenBank/DDBJ databases">
        <title>The unique morphological basis and parallel evolutionary history of personate flowers in Penstemon.</title>
        <authorList>
            <person name="Depatie T.H."/>
            <person name="Wessinger C.A."/>
        </authorList>
    </citation>
    <scope>NUCLEOTIDE SEQUENCE [LARGE SCALE GENOMIC DNA]</scope>
    <source>
        <strain evidence="2">WTNN_2</strain>
        <tissue evidence="2">Leaf</tissue>
    </source>
</reference>
<evidence type="ECO:0000313" key="3">
    <source>
        <dbReference type="Proteomes" id="UP001634393"/>
    </source>
</evidence>
<accession>A0ABD3U8H4</accession>
<name>A0ABD3U8H4_9LAMI</name>
<organism evidence="2 3">
    <name type="scientific">Penstemon smallii</name>
    <dbReference type="NCBI Taxonomy" id="265156"/>
    <lineage>
        <taxon>Eukaryota</taxon>
        <taxon>Viridiplantae</taxon>
        <taxon>Streptophyta</taxon>
        <taxon>Embryophyta</taxon>
        <taxon>Tracheophyta</taxon>
        <taxon>Spermatophyta</taxon>
        <taxon>Magnoliopsida</taxon>
        <taxon>eudicotyledons</taxon>
        <taxon>Gunneridae</taxon>
        <taxon>Pentapetalae</taxon>
        <taxon>asterids</taxon>
        <taxon>lamiids</taxon>
        <taxon>Lamiales</taxon>
        <taxon>Plantaginaceae</taxon>
        <taxon>Cheloneae</taxon>
        <taxon>Penstemon</taxon>
    </lineage>
</organism>